<keyword evidence="2" id="KW-0238">DNA-binding</keyword>
<keyword evidence="3" id="KW-0804">Transcription</keyword>
<dbReference type="InterPro" id="IPR018060">
    <property type="entry name" value="HTH_AraC"/>
</dbReference>
<dbReference type="Pfam" id="PF12833">
    <property type="entry name" value="HTH_18"/>
    <property type="match status" value="1"/>
</dbReference>
<dbReference type="RefSeq" id="WP_214562127.1">
    <property type="nucleotide sequence ID" value="NZ_JAHEWX010000002.1"/>
</dbReference>
<dbReference type="SUPFAM" id="SSF46689">
    <property type="entry name" value="Homeodomain-like"/>
    <property type="match status" value="2"/>
</dbReference>
<name>A0A9Q2W3K1_9MICO</name>
<protein>
    <submittedName>
        <fullName evidence="5">Helix-turn-helix transcriptional regulator</fullName>
    </submittedName>
</protein>
<keyword evidence="1" id="KW-0805">Transcription regulation</keyword>
<evidence type="ECO:0000259" key="4">
    <source>
        <dbReference type="PROSITE" id="PS01124"/>
    </source>
</evidence>
<organism evidence="5 6">
    <name type="scientific">Curtobacterium flaccumfaciens pv. flaccumfaciens</name>
    <dbReference type="NCBI Taxonomy" id="138532"/>
    <lineage>
        <taxon>Bacteria</taxon>
        <taxon>Bacillati</taxon>
        <taxon>Actinomycetota</taxon>
        <taxon>Actinomycetes</taxon>
        <taxon>Micrococcales</taxon>
        <taxon>Microbacteriaceae</taxon>
        <taxon>Curtobacterium</taxon>
    </lineage>
</organism>
<dbReference type="SMART" id="SM00342">
    <property type="entry name" value="HTH_ARAC"/>
    <property type="match status" value="1"/>
</dbReference>
<dbReference type="InterPro" id="IPR009057">
    <property type="entry name" value="Homeodomain-like_sf"/>
</dbReference>
<dbReference type="AlphaFoldDB" id="A0A9Q2W3K1"/>
<feature type="domain" description="HTH araC/xylS-type" evidence="4">
    <location>
        <begin position="218"/>
        <end position="319"/>
    </location>
</feature>
<dbReference type="InterPro" id="IPR035418">
    <property type="entry name" value="AraC-bd_2"/>
</dbReference>
<evidence type="ECO:0000313" key="6">
    <source>
        <dbReference type="Proteomes" id="UP000709437"/>
    </source>
</evidence>
<accession>A0A9Q2W3K1</accession>
<dbReference type="InterPro" id="IPR050204">
    <property type="entry name" value="AraC_XylS_family_regulators"/>
</dbReference>
<reference evidence="5" key="1">
    <citation type="submission" date="2021-05" db="EMBL/GenBank/DDBJ databases">
        <title>Whole genome sequence of Curtobacterium flaccumfaciens pv. flaccumfaciens strain CFBP 3417.</title>
        <authorList>
            <person name="Osdaghi E."/>
            <person name="Taghouti G."/>
            <person name="Portier P."/>
            <person name="Fazliarab A."/>
            <person name="Taghavi S.M."/>
            <person name="Briand M."/>
            <person name="Le-Saux M."/>
            <person name="Jacques M.-A."/>
        </authorList>
    </citation>
    <scope>NUCLEOTIDE SEQUENCE</scope>
    <source>
        <strain evidence="5">CFBP 3417</strain>
    </source>
</reference>
<dbReference type="GO" id="GO:0043565">
    <property type="term" value="F:sequence-specific DNA binding"/>
    <property type="evidence" value="ECO:0007669"/>
    <property type="project" value="InterPro"/>
</dbReference>
<proteinExistence type="predicted"/>
<evidence type="ECO:0000256" key="1">
    <source>
        <dbReference type="ARBA" id="ARBA00023015"/>
    </source>
</evidence>
<dbReference type="GO" id="GO:0003700">
    <property type="term" value="F:DNA-binding transcription factor activity"/>
    <property type="evidence" value="ECO:0007669"/>
    <property type="project" value="InterPro"/>
</dbReference>
<dbReference type="Proteomes" id="UP000709437">
    <property type="component" value="Unassembled WGS sequence"/>
</dbReference>
<dbReference type="EMBL" id="JAHEWX010000002">
    <property type="protein sequence ID" value="MBT1540674.1"/>
    <property type="molecule type" value="Genomic_DNA"/>
</dbReference>
<evidence type="ECO:0000256" key="3">
    <source>
        <dbReference type="ARBA" id="ARBA00023163"/>
    </source>
</evidence>
<dbReference type="Gene3D" id="1.10.10.60">
    <property type="entry name" value="Homeodomain-like"/>
    <property type="match status" value="1"/>
</dbReference>
<sequence length="327" mass="35904">MTVDPDPRIRFETSGAGLDAAVQLYEEAYESSGFSASRTGRPFAYRFQVVGDDAMTFRSTRFDGRMRGEVEVPDEYVVMWTSDGGGRVDVGRQEVDFAPGTPRVFPSRRPFVFDLQDVRQSLVQFDRTYLEGLAAEVHGTRPGPLVFDHTAAPRPQDLRAWNAQVQRAAAVVLGPAPLTGLALAETVRETALAFLDTFPHESIAPDVTLPQGATGRVREAVEFMHAFAHTPITTTDVAEHVGLSVRGLQQAFQRQVGTAPNAMLRGIRLDRVHEELRRGSAGDLTVASVALRWGFAHLGRFSAAYASRFGQYPRDTLQQPRGAVPHA</sequence>
<dbReference type="PANTHER" id="PTHR46796">
    <property type="entry name" value="HTH-TYPE TRANSCRIPTIONAL ACTIVATOR RHAS-RELATED"/>
    <property type="match status" value="1"/>
</dbReference>
<evidence type="ECO:0000256" key="2">
    <source>
        <dbReference type="ARBA" id="ARBA00023125"/>
    </source>
</evidence>
<dbReference type="PROSITE" id="PS01124">
    <property type="entry name" value="HTH_ARAC_FAMILY_2"/>
    <property type="match status" value="1"/>
</dbReference>
<gene>
    <name evidence="5" type="ORF">KK103_02790</name>
</gene>
<dbReference type="PANTHER" id="PTHR46796:SF12">
    <property type="entry name" value="HTH-TYPE DNA-BINDING TRANSCRIPTIONAL ACTIVATOR EUTR"/>
    <property type="match status" value="1"/>
</dbReference>
<dbReference type="Pfam" id="PF14525">
    <property type="entry name" value="AraC_binding_2"/>
    <property type="match status" value="1"/>
</dbReference>
<evidence type="ECO:0000313" key="5">
    <source>
        <dbReference type="EMBL" id="MBT1540674.1"/>
    </source>
</evidence>
<comment type="caution">
    <text evidence="5">The sequence shown here is derived from an EMBL/GenBank/DDBJ whole genome shotgun (WGS) entry which is preliminary data.</text>
</comment>